<proteinExistence type="inferred from homology"/>
<feature type="compositionally biased region" description="Basic and acidic residues" evidence="2">
    <location>
        <begin position="25"/>
        <end position="37"/>
    </location>
</feature>
<dbReference type="PANTHER" id="PTHR12357">
    <property type="entry name" value="YTH YT521-B HOMOLOGY DOMAIN-CONTAINING"/>
    <property type="match status" value="1"/>
</dbReference>
<evidence type="ECO:0000256" key="1">
    <source>
        <dbReference type="RuleBase" id="RU369095"/>
    </source>
</evidence>
<dbReference type="Pfam" id="PF04146">
    <property type="entry name" value="YTH"/>
    <property type="match status" value="1"/>
</dbReference>
<name>A0AAV1D0V8_OLDCO</name>
<accession>A0AAV1D0V8</accession>
<dbReference type="GO" id="GO:0003729">
    <property type="term" value="F:mRNA binding"/>
    <property type="evidence" value="ECO:0007669"/>
    <property type="project" value="UniProtKB-UniRule"/>
</dbReference>
<protein>
    <recommendedName>
        <fullName evidence="1">YTH domain-containing family protein</fullName>
    </recommendedName>
</protein>
<keyword evidence="5" id="KW-1185">Reference proteome</keyword>
<dbReference type="InterPro" id="IPR045168">
    <property type="entry name" value="YTH_prot"/>
</dbReference>
<sequence>MAGERTIENSEPIVQVLKPDASALKSEKDMASRKDGIASDATSPLPLLGDAASGLKGDTDKKSDAEQGVYHPPASCYNYYIPGYNGTYSQLDDQGYLTMGGGSYGAVPTDLYYFPGYPYNTGYMGADGENPYCSSGYLQQPVSYGSDALQSQSWDSTYAGDVNNRAVNKTEDVKSAFSRNGVNSSTINSSKTMNSSTVPLNSKARKFTVSSDFSKSYSQAKPLKPLNKLGSGFQSMDSFNGFYPAGKFSGYGNPQRGVYNYMHYSPMHYQTPGRMWNSNQRFKPKTSFRRDGENEGLNELSRGPRTSGKSDPSKEYTEDEQLGLAARRDKYNLEDFQTEYGNAKFFVIKSYSEDDIHKCVKYDVWSSTPNGNKKLDAAFREAEAKASETGTKCPIFLFFSVNASGQFVGVAEMIGQVDFNKNMDFWQLDKWNGFFPLKWHIVKDLPNNLLKHIILENNENRPVTFSRDTQEVGLKQGIEMLNIFKSYSAKTTLLDDFLFYENREKTLKAKRISKPTLQNGVVKADDISVDVNGGERVNEEALKINGSADLMPSLVSLTKDLTISA</sequence>
<evidence type="ECO:0000256" key="2">
    <source>
        <dbReference type="SAM" id="MobiDB-lite"/>
    </source>
</evidence>
<comment type="similarity">
    <text evidence="1">Belongs to the YTHDF family.</text>
</comment>
<dbReference type="GO" id="GO:1990247">
    <property type="term" value="F:N6-methyladenosine-containing RNA reader activity"/>
    <property type="evidence" value="ECO:0007669"/>
    <property type="project" value="UniProtKB-UniRule"/>
</dbReference>
<dbReference type="PANTHER" id="PTHR12357:SF95">
    <property type="entry name" value="YTH DOMAIN-CONTAINING FAMILY PROTEIN"/>
    <property type="match status" value="1"/>
</dbReference>
<evidence type="ECO:0000313" key="5">
    <source>
        <dbReference type="Proteomes" id="UP001161247"/>
    </source>
</evidence>
<organism evidence="4 5">
    <name type="scientific">Oldenlandia corymbosa var. corymbosa</name>
    <dbReference type="NCBI Taxonomy" id="529605"/>
    <lineage>
        <taxon>Eukaryota</taxon>
        <taxon>Viridiplantae</taxon>
        <taxon>Streptophyta</taxon>
        <taxon>Embryophyta</taxon>
        <taxon>Tracheophyta</taxon>
        <taxon>Spermatophyta</taxon>
        <taxon>Magnoliopsida</taxon>
        <taxon>eudicotyledons</taxon>
        <taxon>Gunneridae</taxon>
        <taxon>Pentapetalae</taxon>
        <taxon>asterids</taxon>
        <taxon>lamiids</taxon>
        <taxon>Gentianales</taxon>
        <taxon>Rubiaceae</taxon>
        <taxon>Rubioideae</taxon>
        <taxon>Spermacoceae</taxon>
        <taxon>Hedyotis-Oldenlandia complex</taxon>
        <taxon>Oldenlandia</taxon>
    </lineage>
</organism>
<comment type="function">
    <text evidence="1">Specifically recognizes and binds N6-methyladenosine (m6A)-containing RNAs, and regulates mRNA stability. M6A is a modification present at internal sites of mRNAs and some non-coding RNAs and plays a role in mRNA stability and processing.</text>
</comment>
<feature type="region of interest" description="Disordered" evidence="2">
    <location>
        <begin position="273"/>
        <end position="319"/>
    </location>
</feature>
<reference evidence="4" key="1">
    <citation type="submission" date="2023-03" db="EMBL/GenBank/DDBJ databases">
        <authorList>
            <person name="Julca I."/>
        </authorList>
    </citation>
    <scope>NUCLEOTIDE SEQUENCE</scope>
</reference>
<dbReference type="Proteomes" id="UP001161247">
    <property type="component" value="Chromosome 4"/>
</dbReference>
<dbReference type="CDD" id="cd21134">
    <property type="entry name" value="YTH"/>
    <property type="match status" value="1"/>
</dbReference>
<feature type="region of interest" description="Disordered" evidence="2">
    <location>
        <begin position="21"/>
        <end position="68"/>
    </location>
</feature>
<dbReference type="InterPro" id="IPR007275">
    <property type="entry name" value="YTH_domain"/>
</dbReference>
<gene>
    <name evidence="4" type="ORF">OLC1_LOCUS11122</name>
</gene>
<feature type="domain" description="YTH" evidence="3">
    <location>
        <begin position="343"/>
        <end position="484"/>
    </location>
</feature>
<dbReference type="EMBL" id="OX459121">
    <property type="protein sequence ID" value="CAI9101554.1"/>
    <property type="molecule type" value="Genomic_DNA"/>
</dbReference>
<dbReference type="GO" id="GO:0061157">
    <property type="term" value="P:mRNA destabilization"/>
    <property type="evidence" value="ECO:0007669"/>
    <property type="project" value="TreeGrafter"/>
</dbReference>
<keyword evidence="1" id="KW-0694">RNA-binding</keyword>
<dbReference type="GO" id="GO:0005737">
    <property type="term" value="C:cytoplasm"/>
    <property type="evidence" value="ECO:0007669"/>
    <property type="project" value="TreeGrafter"/>
</dbReference>
<dbReference type="PROSITE" id="PS50882">
    <property type="entry name" value="YTH"/>
    <property type="match status" value="1"/>
</dbReference>
<evidence type="ECO:0000313" key="4">
    <source>
        <dbReference type="EMBL" id="CAI9101554.1"/>
    </source>
</evidence>
<dbReference type="Gene3D" id="3.10.590.10">
    <property type="entry name" value="ph1033 like domains"/>
    <property type="match status" value="1"/>
</dbReference>
<dbReference type="AlphaFoldDB" id="A0AAV1D0V8"/>
<evidence type="ECO:0000259" key="3">
    <source>
        <dbReference type="PROSITE" id="PS50882"/>
    </source>
</evidence>